<name>A0AB37EAQ5_9CAUL</name>
<feature type="domain" description="FecR protein" evidence="2">
    <location>
        <begin position="106"/>
        <end position="198"/>
    </location>
</feature>
<dbReference type="Pfam" id="PF16220">
    <property type="entry name" value="DUF4880"/>
    <property type="match status" value="1"/>
</dbReference>
<dbReference type="EMBL" id="CP048751">
    <property type="protein sequence ID" value="QIH74144.1"/>
    <property type="molecule type" value="Genomic_DNA"/>
</dbReference>
<evidence type="ECO:0000313" key="5">
    <source>
        <dbReference type="Proteomes" id="UP000501325"/>
    </source>
</evidence>
<accession>A0AB37EAQ5</accession>
<dbReference type="GO" id="GO:0016989">
    <property type="term" value="F:sigma factor antagonist activity"/>
    <property type="evidence" value="ECO:0007669"/>
    <property type="project" value="TreeGrafter"/>
</dbReference>
<evidence type="ECO:0000259" key="2">
    <source>
        <dbReference type="Pfam" id="PF04773"/>
    </source>
</evidence>
<protein>
    <submittedName>
        <fullName evidence="4">DUF4880 domain-containing protein</fullName>
    </submittedName>
</protein>
<gene>
    <name evidence="4" type="ORF">GYM46_15005</name>
</gene>
<evidence type="ECO:0000256" key="1">
    <source>
        <dbReference type="SAM" id="Phobius"/>
    </source>
</evidence>
<reference evidence="4 5" key="1">
    <citation type="submission" date="2020-01" db="EMBL/GenBank/DDBJ databases">
        <authorList>
            <person name="Wang S."/>
        </authorList>
    </citation>
    <scope>NUCLEOTIDE SEQUENCE [LARGE SCALE GENOMIC DNA]</scope>
    <source>
        <strain evidence="4 5">D151-2-6</strain>
    </source>
</reference>
<sequence>MTNDKRIMAEAAAWADRASHPDADLDDAAAFESWMNASPAHRAAFAEMIGLWRSDALSQAAAEVEQRADLRRPLRVPWRLAAPSALAMAAVCIAAVLVAPWMDHRTLETRRGETRTVALADGTSIRLNGDARLSIRQSPLWRAATLERGEAWFEVRHDGRPFVIDAGEGEVRVMGTAFNVDRMACGRAEVTLYRGAVRLRTRGGQILDLEPGDRAMLEHGRIRPTTHSLSTRPDWTDGWFDAEETTLGRLVAEIDRFSRTPVVIDGQASRIPVSGRFRLTDPPATLALIERAYDVRIDTTGETIVVRSGSRQPDRR</sequence>
<dbReference type="Gene3D" id="2.60.120.1440">
    <property type="match status" value="1"/>
</dbReference>
<feature type="domain" description="FecR N-terminal" evidence="3">
    <location>
        <begin position="10"/>
        <end position="48"/>
    </location>
</feature>
<proteinExistence type="predicted"/>
<keyword evidence="1" id="KW-0812">Transmembrane</keyword>
<dbReference type="KEGG" id="bmed:GYM46_15005"/>
<evidence type="ECO:0000313" key="4">
    <source>
        <dbReference type="EMBL" id="QIH74144.1"/>
    </source>
</evidence>
<evidence type="ECO:0000259" key="3">
    <source>
        <dbReference type="Pfam" id="PF16220"/>
    </source>
</evidence>
<dbReference type="RefSeq" id="WP_008260080.1">
    <property type="nucleotide sequence ID" value="NZ_CP048751.1"/>
</dbReference>
<dbReference type="PANTHER" id="PTHR30273">
    <property type="entry name" value="PERIPLASMIC SIGNAL SENSOR AND SIGMA FACTOR ACTIVATOR FECR-RELATED"/>
    <property type="match status" value="1"/>
</dbReference>
<dbReference type="AlphaFoldDB" id="A0AB37EAQ5"/>
<dbReference type="Pfam" id="PF04773">
    <property type="entry name" value="FecR"/>
    <property type="match status" value="1"/>
</dbReference>
<dbReference type="PANTHER" id="PTHR30273:SF2">
    <property type="entry name" value="PROTEIN FECR"/>
    <property type="match status" value="1"/>
</dbReference>
<dbReference type="Proteomes" id="UP000501325">
    <property type="component" value="Chromosome"/>
</dbReference>
<dbReference type="InterPro" id="IPR006860">
    <property type="entry name" value="FecR"/>
</dbReference>
<dbReference type="InterPro" id="IPR032623">
    <property type="entry name" value="FecR_N"/>
</dbReference>
<dbReference type="PIRSF" id="PIRSF018266">
    <property type="entry name" value="FecR"/>
    <property type="match status" value="1"/>
</dbReference>
<keyword evidence="1" id="KW-0472">Membrane</keyword>
<keyword evidence="1" id="KW-1133">Transmembrane helix</keyword>
<dbReference type="InterPro" id="IPR012373">
    <property type="entry name" value="Ferrdict_sens_TM"/>
</dbReference>
<feature type="transmembrane region" description="Helical" evidence="1">
    <location>
        <begin position="80"/>
        <end position="102"/>
    </location>
</feature>
<organism evidence="4 5">
    <name type="scientific">Brevundimonas mediterranea</name>
    <dbReference type="NCBI Taxonomy" id="74329"/>
    <lineage>
        <taxon>Bacteria</taxon>
        <taxon>Pseudomonadati</taxon>
        <taxon>Pseudomonadota</taxon>
        <taxon>Alphaproteobacteria</taxon>
        <taxon>Caulobacterales</taxon>
        <taxon>Caulobacteraceae</taxon>
        <taxon>Brevundimonas</taxon>
    </lineage>
</organism>